<dbReference type="EMBL" id="SDPQ02000003">
    <property type="protein sequence ID" value="KAA1395669.1"/>
    <property type="molecule type" value="Genomic_DNA"/>
</dbReference>
<dbReference type="SUPFAM" id="SSF51735">
    <property type="entry name" value="NAD(P)-binding Rossmann-fold domains"/>
    <property type="match status" value="1"/>
</dbReference>
<dbReference type="InterPro" id="IPR051783">
    <property type="entry name" value="NAD(P)-dependent_oxidoreduct"/>
</dbReference>
<gene>
    <name evidence="2" type="ORF">ESP70_016095</name>
</gene>
<dbReference type="InterPro" id="IPR001509">
    <property type="entry name" value="Epimerase_deHydtase"/>
</dbReference>
<dbReference type="Pfam" id="PF01370">
    <property type="entry name" value="Epimerase"/>
    <property type="match status" value="1"/>
</dbReference>
<evidence type="ECO:0000259" key="1">
    <source>
        <dbReference type="Pfam" id="PF01370"/>
    </source>
</evidence>
<proteinExistence type="predicted"/>
<reference evidence="2" key="1">
    <citation type="submission" date="2019-09" db="EMBL/GenBank/DDBJ databases">
        <authorList>
            <person name="Li J."/>
        </authorList>
    </citation>
    <scope>NUCLEOTIDE SEQUENCE [LARGE SCALE GENOMIC DNA]</scope>
    <source>
        <strain evidence="2">JCM 14732</strain>
    </source>
</reference>
<accession>A0A5M4FBN9</accession>
<protein>
    <submittedName>
        <fullName evidence="2">NAD-dependent epimerase/dehydratase family protein</fullName>
    </submittedName>
</protein>
<dbReference type="GO" id="GO:0004029">
    <property type="term" value="F:aldehyde dehydrogenase (NAD+) activity"/>
    <property type="evidence" value="ECO:0007669"/>
    <property type="project" value="TreeGrafter"/>
</dbReference>
<dbReference type="OrthoDB" id="7941246at2"/>
<evidence type="ECO:0000313" key="3">
    <source>
        <dbReference type="Proteomes" id="UP000380867"/>
    </source>
</evidence>
<dbReference type="GO" id="GO:0005737">
    <property type="term" value="C:cytoplasm"/>
    <property type="evidence" value="ECO:0007669"/>
    <property type="project" value="TreeGrafter"/>
</dbReference>
<dbReference type="Proteomes" id="UP000380867">
    <property type="component" value="Unassembled WGS sequence"/>
</dbReference>
<evidence type="ECO:0000313" key="2">
    <source>
        <dbReference type="EMBL" id="KAA1395669.1"/>
    </source>
</evidence>
<dbReference type="AlphaFoldDB" id="A0A5M4FBN9"/>
<organism evidence="2 3">
    <name type="scientific">Aeromicrobium ginsengisoli</name>
    <dbReference type="NCBI Taxonomy" id="363867"/>
    <lineage>
        <taxon>Bacteria</taxon>
        <taxon>Bacillati</taxon>
        <taxon>Actinomycetota</taxon>
        <taxon>Actinomycetes</taxon>
        <taxon>Propionibacteriales</taxon>
        <taxon>Nocardioidaceae</taxon>
        <taxon>Aeromicrobium</taxon>
    </lineage>
</organism>
<dbReference type="InterPro" id="IPR036291">
    <property type="entry name" value="NAD(P)-bd_dom_sf"/>
</dbReference>
<dbReference type="PANTHER" id="PTHR48079">
    <property type="entry name" value="PROTEIN YEEZ"/>
    <property type="match status" value="1"/>
</dbReference>
<keyword evidence="3" id="KW-1185">Reference proteome</keyword>
<dbReference type="RefSeq" id="WP_149690328.1">
    <property type="nucleotide sequence ID" value="NZ_SDPQ02000003.1"/>
</dbReference>
<feature type="domain" description="NAD-dependent epimerase/dehydratase" evidence="1">
    <location>
        <begin position="4"/>
        <end position="209"/>
    </location>
</feature>
<name>A0A5M4FBN9_9ACTN</name>
<dbReference type="PANTHER" id="PTHR48079:SF6">
    <property type="entry name" value="NAD(P)-BINDING DOMAIN-CONTAINING PROTEIN-RELATED"/>
    <property type="match status" value="1"/>
</dbReference>
<sequence>MSSVLVLGGTSWVGGQIAQDAIARGHDVTCLARGESGAVPEGAAFVRADRSDPQAYDEVRGRRWDCVIDVSRQPGQVRSAISALATDATHWTLVSTGSVYADQSGPLSEESPVLDPLDGEAAEPEQYGEGKVACEDAVRHLPRHLIVRAGLIGGPGDRSDRLGHYVARFAHALDEPVLVPAVADQPMQVIDVRDLASWIVTCAEAGATGTVHGVGGRTTVGELVALSAEVAGFRGDQVVASEAWLREHDVEEWMGPRSLPLWLPASHHGMGLMDDTRAVAYGLERRSLTDTLRATLDDEGARGLDRERRAGLSRRDELALIAALRA</sequence>
<dbReference type="Gene3D" id="3.40.50.720">
    <property type="entry name" value="NAD(P)-binding Rossmann-like Domain"/>
    <property type="match status" value="1"/>
</dbReference>
<comment type="caution">
    <text evidence="2">The sequence shown here is derived from an EMBL/GenBank/DDBJ whole genome shotgun (WGS) entry which is preliminary data.</text>
</comment>